<name>A0AAD7MP19_9AGAR</name>
<sequence>MADDGAQTAKNVAARVWDWTGYRFIYKKKERSRSSEGTLTYTFFCAQNEKEVTKEKLHPDPRERRARIKMDRFPCNGYLRITVVEGEVTLGIRLTHHRAHCQYVDISIDDETKKLIDAMKDSPASAIWDRIMREYPSTEITRKQVYAH</sequence>
<keyword evidence="2" id="KW-1185">Reference proteome</keyword>
<dbReference type="AlphaFoldDB" id="A0AAD7MP19"/>
<reference evidence="1" key="1">
    <citation type="submission" date="2023-03" db="EMBL/GenBank/DDBJ databases">
        <title>Massive genome expansion in bonnet fungi (Mycena s.s.) driven by repeated elements and novel gene families across ecological guilds.</title>
        <authorList>
            <consortium name="Lawrence Berkeley National Laboratory"/>
            <person name="Harder C.B."/>
            <person name="Miyauchi S."/>
            <person name="Viragh M."/>
            <person name="Kuo A."/>
            <person name="Thoen E."/>
            <person name="Andreopoulos B."/>
            <person name="Lu D."/>
            <person name="Skrede I."/>
            <person name="Drula E."/>
            <person name="Henrissat B."/>
            <person name="Morin E."/>
            <person name="Kohler A."/>
            <person name="Barry K."/>
            <person name="LaButti K."/>
            <person name="Morin E."/>
            <person name="Salamov A."/>
            <person name="Lipzen A."/>
            <person name="Mereny Z."/>
            <person name="Hegedus B."/>
            <person name="Baldrian P."/>
            <person name="Stursova M."/>
            <person name="Weitz H."/>
            <person name="Taylor A."/>
            <person name="Grigoriev I.V."/>
            <person name="Nagy L.G."/>
            <person name="Martin F."/>
            <person name="Kauserud H."/>
        </authorList>
    </citation>
    <scope>NUCLEOTIDE SEQUENCE</scope>
    <source>
        <strain evidence="1">CBHHK188m</strain>
    </source>
</reference>
<evidence type="ECO:0000313" key="1">
    <source>
        <dbReference type="EMBL" id="KAJ7726309.1"/>
    </source>
</evidence>
<protein>
    <submittedName>
        <fullName evidence="1">Uncharacterized protein</fullName>
    </submittedName>
</protein>
<organism evidence="1 2">
    <name type="scientific">Mycena maculata</name>
    <dbReference type="NCBI Taxonomy" id="230809"/>
    <lineage>
        <taxon>Eukaryota</taxon>
        <taxon>Fungi</taxon>
        <taxon>Dikarya</taxon>
        <taxon>Basidiomycota</taxon>
        <taxon>Agaricomycotina</taxon>
        <taxon>Agaricomycetes</taxon>
        <taxon>Agaricomycetidae</taxon>
        <taxon>Agaricales</taxon>
        <taxon>Marasmiineae</taxon>
        <taxon>Mycenaceae</taxon>
        <taxon>Mycena</taxon>
    </lineage>
</organism>
<evidence type="ECO:0000313" key="2">
    <source>
        <dbReference type="Proteomes" id="UP001215280"/>
    </source>
</evidence>
<comment type="caution">
    <text evidence="1">The sequence shown here is derived from an EMBL/GenBank/DDBJ whole genome shotgun (WGS) entry which is preliminary data.</text>
</comment>
<accession>A0AAD7MP19</accession>
<proteinExistence type="predicted"/>
<gene>
    <name evidence="1" type="ORF">DFH07DRAFT_758176</name>
</gene>
<dbReference type="EMBL" id="JARJLG010000220">
    <property type="protein sequence ID" value="KAJ7726309.1"/>
    <property type="molecule type" value="Genomic_DNA"/>
</dbReference>
<dbReference type="Proteomes" id="UP001215280">
    <property type="component" value="Unassembled WGS sequence"/>
</dbReference>